<dbReference type="InterPro" id="IPR011604">
    <property type="entry name" value="PDDEXK-like_dom_sf"/>
</dbReference>
<dbReference type="InterPro" id="IPR024432">
    <property type="entry name" value="Put_RecE_PDDEXK-like_dom"/>
</dbReference>
<evidence type="ECO:0000259" key="1">
    <source>
        <dbReference type="Pfam" id="PF12684"/>
    </source>
</evidence>
<name>A0ABN3PGA2_9MICO</name>
<sequence>MTLAFTGPGQLVYGMPEEKYHRSPGLSSTGAKKLLKSPAHYQHYISQPQEPKAEFDTGSAVHSKVLGVGAQITVYPDGTGRETYEFEGKELDNVLAANGAVSTKAAKAFADEARAHGLIPVKRVVARVVNLIAESVLANDVARAILEKATPEVSMFATDPDTGVKLRGRLDAEGPRIGDLKTTSGEASESGFAQQAFRFGYDVQQGHYDHIYELITGDRKPFLFIVVESSPPYLTNVFVLDADAQRMGKEKAQRARELYAECMESGRWPGYSNASGGPIGVLKPPMWSIYDFQDQFDGEAA</sequence>
<protein>
    <recommendedName>
        <fullName evidence="1">Putative exodeoxyribonuclease 8 PDDEXK-like domain-containing protein</fullName>
    </recommendedName>
</protein>
<evidence type="ECO:0000313" key="2">
    <source>
        <dbReference type="EMBL" id="GAA2577839.1"/>
    </source>
</evidence>
<reference evidence="2 3" key="1">
    <citation type="journal article" date="2019" name="Int. J. Syst. Evol. Microbiol.">
        <title>The Global Catalogue of Microorganisms (GCM) 10K type strain sequencing project: providing services to taxonomists for standard genome sequencing and annotation.</title>
        <authorList>
            <consortium name="The Broad Institute Genomics Platform"/>
            <consortium name="The Broad Institute Genome Sequencing Center for Infectious Disease"/>
            <person name="Wu L."/>
            <person name="Ma J."/>
        </authorList>
    </citation>
    <scope>NUCLEOTIDE SEQUENCE [LARGE SCALE GENOMIC DNA]</scope>
    <source>
        <strain evidence="2 3">JCM 16365</strain>
    </source>
</reference>
<organism evidence="2 3">
    <name type="scientific">Microbacterium binotii</name>
    <dbReference type="NCBI Taxonomy" id="462710"/>
    <lineage>
        <taxon>Bacteria</taxon>
        <taxon>Bacillati</taxon>
        <taxon>Actinomycetota</taxon>
        <taxon>Actinomycetes</taxon>
        <taxon>Micrococcales</taxon>
        <taxon>Microbacteriaceae</taxon>
        <taxon>Microbacterium</taxon>
    </lineage>
</organism>
<accession>A0ABN3PGA2</accession>
<dbReference type="Gene3D" id="3.90.320.10">
    <property type="match status" value="1"/>
</dbReference>
<dbReference type="Pfam" id="PF12684">
    <property type="entry name" value="DUF3799"/>
    <property type="match status" value="1"/>
</dbReference>
<dbReference type="EMBL" id="BAAARI010000011">
    <property type="protein sequence ID" value="GAA2577839.1"/>
    <property type="molecule type" value="Genomic_DNA"/>
</dbReference>
<feature type="domain" description="Putative exodeoxyribonuclease 8 PDDEXK-like" evidence="1">
    <location>
        <begin position="27"/>
        <end position="273"/>
    </location>
</feature>
<comment type="caution">
    <text evidence="2">The sequence shown here is derived from an EMBL/GenBank/DDBJ whole genome shotgun (WGS) entry which is preliminary data.</text>
</comment>
<dbReference type="Proteomes" id="UP001500274">
    <property type="component" value="Unassembled WGS sequence"/>
</dbReference>
<dbReference type="RefSeq" id="WP_344228485.1">
    <property type="nucleotide sequence ID" value="NZ_BAAARI010000011.1"/>
</dbReference>
<proteinExistence type="predicted"/>
<evidence type="ECO:0000313" key="3">
    <source>
        <dbReference type="Proteomes" id="UP001500274"/>
    </source>
</evidence>
<keyword evidence="3" id="KW-1185">Reference proteome</keyword>
<gene>
    <name evidence="2" type="ORF">GCM10009862_16440</name>
</gene>